<name>A0ABN9RLM1_9DINO</name>
<feature type="compositionally biased region" description="Basic and acidic residues" evidence="1">
    <location>
        <begin position="130"/>
        <end position="143"/>
    </location>
</feature>
<feature type="compositionally biased region" description="Acidic residues" evidence="1">
    <location>
        <begin position="96"/>
        <end position="110"/>
    </location>
</feature>
<comment type="caution">
    <text evidence="2">The sequence shown here is derived from an EMBL/GenBank/DDBJ whole genome shotgun (WGS) entry which is preliminary data.</text>
</comment>
<feature type="region of interest" description="Disordered" evidence="1">
    <location>
        <begin position="93"/>
        <end position="143"/>
    </location>
</feature>
<protein>
    <submittedName>
        <fullName evidence="2">Uncharacterized protein</fullName>
    </submittedName>
</protein>
<accession>A0ABN9RLM1</accession>
<reference evidence="2" key="1">
    <citation type="submission" date="2023-10" db="EMBL/GenBank/DDBJ databases">
        <authorList>
            <person name="Chen Y."/>
            <person name="Shah S."/>
            <person name="Dougan E. K."/>
            <person name="Thang M."/>
            <person name="Chan C."/>
        </authorList>
    </citation>
    <scope>NUCLEOTIDE SEQUENCE [LARGE SCALE GENOMIC DNA]</scope>
</reference>
<sequence>MRRGRWRSRVWRGRCQRRGSGSPRGLFGEHLQRANPRLQARRRIQSRSGGIRENAKAGRLLRPRAAARRPTVAAWRRQLPSRILVDFCGRTKYKEEEEEEEEEEKEELEEAERGPRGSTVLGTATAEHCGSPREQRDGVYRSY</sequence>
<dbReference type="Proteomes" id="UP001189429">
    <property type="component" value="Unassembled WGS sequence"/>
</dbReference>
<organism evidence="2 3">
    <name type="scientific">Prorocentrum cordatum</name>
    <dbReference type="NCBI Taxonomy" id="2364126"/>
    <lineage>
        <taxon>Eukaryota</taxon>
        <taxon>Sar</taxon>
        <taxon>Alveolata</taxon>
        <taxon>Dinophyceae</taxon>
        <taxon>Prorocentrales</taxon>
        <taxon>Prorocentraceae</taxon>
        <taxon>Prorocentrum</taxon>
    </lineage>
</organism>
<gene>
    <name evidence="2" type="ORF">PCOR1329_LOCUS21561</name>
</gene>
<proteinExistence type="predicted"/>
<evidence type="ECO:0000256" key="1">
    <source>
        <dbReference type="SAM" id="MobiDB-lite"/>
    </source>
</evidence>
<keyword evidence="3" id="KW-1185">Reference proteome</keyword>
<evidence type="ECO:0000313" key="3">
    <source>
        <dbReference type="Proteomes" id="UP001189429"/>
    </source>
</evidence>
<dbReference type="EMBL" id="CAUYUJ010007113">
    <property type="protein sequence ID" value="CAK0819612.1"/>
    <property type="molecule type" value="Genomic_DNA"/>
</dbReference>
<evidence type="ECO:0000313" key="2">
    <source>
        <dbReference type="EMBL" id="CAK0819612.1"/>
    </source>
</evidence>